<name>M0IEI6_9EURY</name>
<protein>
    <recommendedName>
        <fullName evidence="4">Lipoprotein</fullName>
    </recommendedName>
</protein>
<dbReference type="STRING" id="662479.C440_11598"/>
<dbReference type="Proteomes" id="UP000011550">
    <property type="component" value="Unassembled WGS sequence"/>
</dbReference>
<dbReference type="OrthoDB" id="189787at2157"/>
<comment type="caution">
    <text evidence="2">The sequence shown here is derived from an EMBL/GenBank/DDBJ whole genome shotgun (WGS) entry which is preliminary data.</text>
</comment>
<dbReference type="PATRIC" id="fig|662479.7.peg.2354"/>
<gene>
    <name evidence="2" type="ORF">C440_11598</name>
</gene>
<dbReference type="PROSITE" id="PS51257">
    <property type="entry name" value="PROKAR_LIPOPROTEIN"/>
    <property type="match status" value="1"/>
</dbReference>
<keyword evidence="3" id="KW-1185">Reference proteome</keyword>
<evidence type="ECO:0008006" key="4">
    <source>
        <dbReference type="Google" id="ProtNLM"/>
    </source>
</evidence>
<feature type="compositionally biased region" description="Low complexity" evidence="1">
    <location>
        <begin position="45"/>
        <end position="59"/>
    </location>
</feature>
<feature type="compositionally biased region" description="Basic and acidic residues" evidence="1">
    <location>
        <begin position="60"/>
        <end position="72"/>
    </location>
</feature>
<evidence type="ECO:0000313" key="2">
    <source>
        <dbReference type="EMBL" id="ELZ94263.1"/>
    </source>
</evidence>
<evidence type="ECO:0000256" key="1">
    <source>
        <dbReference type="SAM" id="MobiDB-lite"/>
    </source>
</evidence>
<dbReference type="AlphaFoldDB" id="M0IEI6"/>
<sequence>MRRRTLLSAFSASVAGLAGCTSPGGTEPMTDERETTETTSDPDEPTTAGEPSTSTTTDGRASDGDGGDRDTATTDGDTVGTDLDRREANVMAVEFEQPGSDHRFSVTLYHDDAGEDGYANWWVIEALDGSELGRRKLLHAHGTQEFTRSETITIPEGTACVVVRGHDQTHGYGGRAMLVNLDTGATRTVNQGAEPRSFADADC</sequence>
<proteinExistence type="predicted"/>
<dbReference type="RefSeq" id="WP_008320637.1">
    <property type="nucleotide sequence ID" value="NZ_AOLN01000013.1"/>
</dbReference>
<dbReference type="EMBL" id="AOLN01000013">
    <property type="protein sequence ID" value="ELZ94263.1"/>
    <property type="molecule type" value="Genomic_DNA"/>
</dbReference>
<feature type="region of interest" description="Disordered" evidence="1">
    <location>
        <begin position="12"/>
        <end position="83"/>
    </location>
</feature>
<organism evidence="2 3">
    <name type="scientific">Haloferax mucosum ATCC BAA-1512</name>
    <dbReference type="NCBI Taxonomy" id="662479"/>
    <lineage>
        <taxon>Archaea</taxon>
        <taxon>Methanobacteriati</taxon>
        <taxon>Methanobacteriota</taxon>
        <taxon>Stenosarchaea group</taxon>
        <taxon>Halobacteria</taxon>
        <taxon>Halobacteriales</taxon>
        <taxon>Haloferacaceae</taxon>
        <taxon>Haloferax</taxon>
    </lineage>
</organism>
<accession>M0IEI6</accession>
<reference evidence="2 3" key="1">
    <citation type="journal article" date="2014" name="PLoS Genet.">
        <title>Phylogenetically driven sequencing of extremely halophilic archaea reveals strategies for static and dynamic osmo-response.</title>
        <authorList>
            <person name="Becker E.A."/>
            <person name="Seitzer P.M."/>
            <person name="Tritt A."/>
            <person name="Larsen D."/>
            <person name="Krusor M."/>
            <person name="Yao A.I."/>
            <person name="Wu D."/>
            <person name="Madern D."/>
            <person name="Eisen J.A."/>
            <person name="Darling A.E."/>
            <person name="Facciotti M.T."/>
        </authorList>
    </citation>
    <scope>NUCLEOTIDE SEQUENCE [LARGE SCALE GENOMIC DNA]</scope>
    <source>
        <strain evidence="2 3">ATCC BAA-1512</strain>
    </source>
</reference>
<evidence type="ECO:0000313" key="3">
    <source>
        <dbReference type="Proteomes" id="UP000011550"/>
    </source>
</evidence>